<evidence type="ECO:0000256" key="1">
    <source>
        <dbReference type="SAM" id="MobiDB-lite"/>
    </source>
</evidence>
<dbReference type="Proteomes" id="UP000050525">
    <property type="component" value="Unassembled WGS sequence"/>
</dbReference>
<reference evidence="2 3" key="1">
    <citation type="journal article" date="2012" name="Genome Biol.">
        <title>Sequencing three crocodilian genomes to illuminate the evolution of archosaurs and amniotes.</title>
        <authorList>
            <person name="St John J.A."/>
            <person name="Braun E.L."/>
            <person name="Isberg S.R."/>
            <person name="Miles L.G."/>
            <person name="Chong A.Y."/>
            <person name="Gongora J."/>
            <person name="Dalzell P."/>
            <person name="Moran C."/>
            <person name="Bed'hom B."/>
            <person name="Abzhanov A."/>
            <person name="Burgess S.C."/>
            <person name="Cooksey A.M."/>
            <person name="Castoe T.A."/>
            <person name="Crawford N.G."/>
            <person name="Densmore L.D."/>
            <person name="Drew J.C."/>
            <person name="Edwards S.V."/>
            <person name="Faircloth B.C."/>
            <person name="Fujita M.K."/>
            <person name="Greenwold M.J."/>
            <person name="Hoffmann F.G."/>
            <person name="Howard J.M."/>
            <person name="Iguchi T."/>
            <person name="Janes D.E."/>
            <person name="Khan S.Y."/>
            <person name="Kohno S."/>
            <person name="de Koning A.J."/>
            <person name="Lance S.L."/>
            <person name="McCarthy F.M."/>
            <person name="McCormack J.E."/>
            <person name="Merchant M.E."/>
            <person name="Peterson D.G."/>
            <person name="Pollock D.D."/>
            <person name="Pourmand N."/>
            <person name="Raney B.J."/>
            <person name="Roessler K.A."/>
            <person name="Sanford J.R."/>
            <person name="Sawyer R.H."/>
            <person name="Schmidt C.J."/>
            <person name="Triplett E.W."/>
            <person name="Tuberville T.D."/>
            <person name="Venegas-Anaya M."/>
            <person name="Howard J.T."/>
            <person name="Jarvis E.D."/>
            <person name="Guillette L.J.Jr."/>
            <person name="Glenn T.C."/>
            <person name="Green R.E."/>
            <person name="Ray D.A."/>
        </authorList>
    </citation>
    <scope>NUCLEOTIDE SEQUENCE [LARGE SCALE GENOMIC DNA]</scope>
    <source>
        <strain evidence="2">KSC_2009_1</strain>
    </source>
</reference>
<dbReference type="EMBL" id="AKHW03001922">
    <property type="protein sequence ID" value="KYO40500.1"/>
    <property type="molecule type" value="Genomic_DNA"/>
</dbReference>
<proteinExistence type="predicted"/>
<evidence type="ECO:0000313" key="3">
    <source>
        <dbReference type="Proteomes" id="UP000050525"/>
    </source>
</evidence>
<dbReference type="AlphaFoldDB" id="A0A151NV01"/>
<protein>
    <submittedName>
        <fullName evidence="2">Uncharacterized protein</fullName>
    </submittedName>
</protein>
<keyword evidence="3" id="KW-1185">Reference proteome</keyword>
<feature type="compositionally biased region" description="Basic and acidic residues" evidence="1">
    <location>
        <begin position="65"/>
        <end position="74"/>
    </location>
</feature>
<comment type="caution">
    <text evidence="2">The sequence shown here is derived from an EMBL/GenBank/DDBJ whole genome shotgun (WGS) entry which is preliminary data.</text>
</comment>
<accession>A0A151NV01</accession>
<sequence>MHMAAKPFPQFPSVAEDDVLLCAQRWGEKVAVMKAQHSKDQFTCPLVVRTQTSIPSYILGSCSDRSTKGADQDKGSASLHVQGQVPETPRALGA</sequence>
<evidence type="ECO:0000313" key="2">
    <source>
        <dbReference type="EMBL" id="KYO40500.1"/>
    </source>
</evidence>
<feature type="region of interest" description="Disordered" evidence="1">
    <location>
        <begin position="65"/>
        <end position="94"/>
    </location>
</feature>
<organism evidence="2 3">
    <name type="scientific">Alligator mississippiensis</name>
    <name type="common">American alligator</name>
    <dbReference type="NCBI Taxonomy" id="8496"/>
    <lineage>
        <taxon>Eukaryota</taxon>
        <taxon>Metazoa</taxon>
        <taxon>Chordata</taxon>
        <taxon>Craniata</taxon>
        <taxon>Vertebrata</taxon>
        <taxon>Euteleostomi</taxon>
        <taxon>Archelosauria</taxon>
        <taxon>Archosauria</taxon>
        <taxon>Crocodylia</taxon>
        <taxon>Alligatoridae</taxon>
        <taxon>Alligatorinae</taxon>
        <taxon>Alligator</taxon>
    </lineage>
</organism>
<name>A0A151NV01_ALLMI</name>
<gene>
    <name evidence="2" type="ORF">Y1Q_0009532</name>
</gene>